<protein>
    <recommendedName>
        <fullName evidence="3">DUF4817 domain-containing protein</fullName>
    </recommendedName>
</protein>
<evidence type="ECO:0000313" key="1">
    <source>
        <dbReference type="EMBL" id="GBL85584.1"/>
    </source>
</evidence>
<dbReference type="Proteomes" id="UP000499080">
    <property type="component" value="Unassembled WGS sequence"/>
</dbReference>
<dbReference type="AlphaFoldDB" id="A0A4Y2B3F9"/>
<proteinExistence type="predicted"/>
<dbReference type="GO" id="GO:0003676">
    <property type="term" value="F:nucleic acid binding"/>
    <property type="evidence" value="ECO:0007669"/>
    <property type="project" value="InterPro"/>
</dbReference>
<evidence type="ECO:0008006" key="3">
    <source>
        <dbReference type="Google" id="ProtNLM"/>
    </source>
</evidence>
<dbReference type="InterPro" id="IPR036397">
    <property type="entry name" value="RNaseH_sf"/>
</dbReference>
<accession>A0A4Y2B3F9</accession>
<dbReference type="EMBL" id="BGPR01082041">
    <property type="protein sequence ID" value="GBL85584.1"/>
    <property type="molecule type" value="Genomic_DNA"/>
</dbReference>
<evidence type="ECO:0000313" key="2">
    <source>
        <dbReference type="Proteomes" id="UP000499080"/>
    </source>
</evidence>
<gene>
    <name evidence="1" type="ORF">AVEN_116937_1</name>
</gene>
<dbReference type="OrthoDB" id="6128144at2759"/>
<keyword evidence="2" id="KW-1185">Reference proteome</keyword>
<comment type="caution">
    <text evidence="1">The sequence shown here is derived from an EMBL/GenBank/DDBJ whole genome shotgun (WGS) entry which is preliminary data.</text>
</comment>
<sequence length="93" mass="10656">MAIRLAGFCSWNDNKRPHTARDTKERILQMGEIVGSPGLQHRSCPIRQSNFPSLKSALSGRRFRSNEEVRKTVKNFLRSLGTDFHQDGFLKLI</sequence>
<dbReference type="Gene3D" id="3.30.420.10">
    <property type="entry name" value="Ribonuclease H-like superfamily/Ribonuclease H"/>
    <property type="match status" value="1"/>
</dbReference>
<name>A0A4Y2B3F9_ARAVE</name>
<reference evidence="1 2" key="1">
    <citation type="journal article" date="2019" name="Sci. Rep.">
        <title>Orb-weaving spider Araneus ventricosus genome elucidates the spidroin gene catalogue.</title>
        <authorList>
            <person name="Kono N."/>
            <person name="Nakamura H."/>
            <person name="Ohtoshi R."/>
            <person name="Moran D.A.P."/>
            <person name="Shinohara A."/>
            <person name="Yoshida Y."/>
            <person name="Fujiwara M."/>
            <person name="Mori M."/>
            <person name="Tomita M."/>
            <person name="Arakawa K."/>
        </authorList>
    </citation>
    <scope>NUCLEOTIDE SEQUENCE [LARGE SCALE GENOMIC DNA]</scope>
</reference>
<organism evidence="1 2">
    <name type="scientific">Araneus ventricosus</name>
    <name type="common">Orbweaver spider</name>
    <name type="synonym">Epeira ventricosa</name>
    <dbReference type="NCBI Taxonomy" id="182803"/>
    <lineage>
        <taxon>Eukaryota</taxon>
        <taxon>Metazoa</taxon>
        <taxon>Ecdysozoa</taxon>
        <taxon>Arthropoda</taxon>
        <taxon>Chelicerata</taxon>
        <taxon>Arachnida</taxon>
        <taxon>Araneae</taxon>
        <taxon>Araneomorphae</taxon>
        <taxon>Entelegynae</taxon>
        <taxon>Araneoidea</taxon>
        <taxon>Araneidae</taxon>
        <taxon>Araneus</taxon>
    </lineage>
</organism>